<evidence type="ECO:0000256" key="2">
    <source>
        <dbReference type="ARBA" id="ARBA00022723"/>
    </source>
</evidence>
<comment type="caution">
    <text evidence="10">The sequence shown here is derived from an EMBL/GenBank/DDBJ whole genome shotgun (WGS) entry which is preliminary data.</text>
</comment>
<dbReference type="SUPFAM" id="SSF57667">
    <property type="entry name" value="beta-beta-alpha zinc fingers"/>
    <property type="match status" value="2"/>
</dbReference>
<dbReference type="STRING" id="1806994.A0A507CCL5"/>
<gene>
    <name evidence="10" type="ORF">SmJEL517_g02336</name>
</gene>
<evidence type="ECO:0000256" key="1">
    <source>
        <dbReference type="ARBA" id="ARBA00004123"/>
    </source>
</evidence>
<dbReference type="OrthoDB" id="8117402at2759"/>
<evidence type="ECO:0000256" key="7">
    <source>
        <dbReference type="PROSITE-ProRule" id="PRU00042"/>
    </source>
</evidence>
<evidence type="ECO:0000259" key="9">
    <source>
        <dbReference type="PROSITE" id="PS50157"/>
    </source>
</evidence>
<name>A0A507CCL5_9FUNG</name>
<evidence type="ECO:0000256" key="5">
    <source>
        <dbReference type="ARBA" id="ARBA00022833"/>
    </source>
</evidence>
<keyword evidence="2" id="KW-0479">Metal-binding</keyword>
<dbReference type="InterPro" id="IPR050331">
    <property type="entry name" value="Zinc_finger"/>
</dbReference>
<dbReference type="EMBL" id="QEAO01000009">
    <property type="protein sequence ID" value="TPX35305.1"/>
    <property type="molecule type" value="Genomic_DNA"/>
</dbReference>
<evidence type="ECO:0000313" key="10">
    <source>
        <dbReference type="EMBL" id="TPX35305.1"/>
    </source>
</evidence>
<feature type="compositionally biased region" description="Low complexity" evidence="8">
    <location>
        <begin position="144"/>
        <end position="163"/>
    </location>
</feature>
<dbReference type="GO" id="GO:0008270">
    <property type="term" value="F:zinc ion binding"/>
    <property type="evidence" value="ECO:0007669"/>
    <property type="project" value="UniProtKB-KW"/>
</dbReference>
<keyword evidence="4 7" id="KW-0863">Zinc-finger</keyword>
<dbReference type="PANTHER" id="PTHR16515">
    <property type="entry name" value="PR DOMAIN ZINC FINGER PROTEIN"/>
    <property type="match status" value="1"/>
</dbReference>
<accession>A0A507CCL5</accession>
<organism evidence="10 11">
    <name type="scientific">Synchytrium microbalum</name>
    <dbReference type="NCBI Taxonomy" id="1806994"/>
    <lineage>
        <taxon>Eukaryota</taxon>
        <taxon>Fungi</taxon>
        <taxon>Fungi incertae sedis</taxon>
        <taxon>Chytridiomycota</taxon>
        <taxon>Chytridiomycota incertae sedis</taxon>
        <taxon>Chytridiomycetes</taxon>
        <taxon>Synchytriales</taxon>
        <taxon>Synchytriaceae</taxon>
        <taxon>Synchytrium</taxon>
    </lineage>
</organism>
<sequence>MVPPQLLPLNTNLTSMFQPLLRHSNEAENPDYGLPEYAYNSFDDTSSLTDEDRSSSINSPFSYNDRYFADFGSLLSTSINVASVLPMQTGYEMLRPEGDELLNPEDVIKASSSSSSDMPLPALKLDVGLQAYDNAEPITPPSTPLISTKSKFLHSRSASSPGGSKRGRKRREGRYECPDCHKGFKRPWNLKSHRIIHTDTWDFFCEHCSRGFRRANDLKRHLRLHTGERPYQCNTCLKSFSRPDNASTHVCHGPPCREGM</sequence>
<keyword evidence="5" id="KW-0862">Zinc</keyword>
<dbReference type="RefSeq" id="XP_031025832.1">
    <property type="nucleotide sequence ID" value="XM_031168264.1"/>
</dbReference>
<dbReference type="Proteomes" id="UP000319731">
    <property type="component" value="Unassembled WGS sequence"/>
</dbReference>
<proteinExistence type="predicted"/>
<dbReference type="AlphaFoldDB" id="A0A507CCL5"/>
<dbReference type="InterPro" id="IPR036236">
    <property type="entry name" value="Znf_C2H2_sf"/>
</dbReference>
<evidence type="ECO:0000256" key="3">
    <source>
        <dbReference type="ARBA" id="ARBA00022737"/>
    </source>
</evidence>
<dbReference type="GO" id="GO:0010468">
    <property type="term" value="P:regulation of gene expression"/>
    <property type="evidence" value="ECO:0007669"/>
    <property type="project" value="TreeGrafter"/>
</dbReference>
<evidence type="ECO:0000256" key="4">
    <source>
        <dbReference type="ARBA" id="ARBA00022771"/>
    </source>
</evidence>
<protein>
    <recommendedName>
        <fullName evidence="9">C2H2-type domain-containing protein</fullName>
    </recommendedName>
</protein>
<dbReference type="InterPro" id="IPR013087">
    <property type="entry name" value="Znf_C2H2_type"/>
</dbReference>
<keyword evidence="6" id="KW-0539">Nucleus</keyword>
<dbReference type="FunFam" id="3.30.160.60:FF:000100">
    <property type="entry name" value="Zinc finger 45-like"/>
    <property type="match status" value="2"/>
</dbReference>
<feature type="region of interest" description="Disordered" evidence="8">
    <location>
        <begin position="136"/>
        <end position="174"/>
    </location>
</feature>
<dbReference type="PANTHER" id="PTHR16515:SF49">
    <property type="entry name" value="GASTRULA ZINC FINGER PROTEIN XLCGF49.1-LIKE-RELATED"/>
    <property type="match status" value="1"/>
</dbReference>
<keyword evidence="11" id="KW-1185">Reference proteome</keyword>
<keyword evidence="3" id="KW-0677">Repeat</keyword>
<dbReference type="Pfam" id="PF00096">
    <property type="entry name" value="zf-C2H2"/>
    <property type="match status" value="2"/>
</dbReference>
<dbReference type="GO" id="GO:0005634">
    <property type="term" value="C:nucleus"/>
    <property type="evidence" value="ECO:0007669"/>
    <property type="project" value="UniProtKB-SubCell"/>
</dbReference>
<evidence type="ECO:0000256" key="8">
    <source>
        <dbReference type="SAM" id="MobiDB-lite"/>
    </source>
</evidence>
<dbReference type="GeneID" id="42003561"/>
<dbReference type="SMART" id="SM00355">
    <property type="entry name" value="ZnF_C2H2"/>
    <property type="match status" value="3"/>
</dbReference>
<evidence type="ECO:0000256" key="6">
    <source>
        <dbReference type="ARBA" id="ARBA00023242"/>
    </source>
</evidence>
<dbReference type="PROSITE" id="PS00028">
    <property type="entry name" value="ZINC_FINGER_C2H2_1"/>
    <property type="match status" value="2"/>
</dbReference>
<comment type="subcellular location">
    <subcellularLocation>
        <location evidence="1">Nucleus</location>
    </subcellularLocation>
</comment>
<dbReference type="Gene3D" id="3.30.160.60">
    <property type="entry name" value="Classic Zinc Finger"/>
    <property type="match status" value="3"/>
</dbReference>
<feature type="domain" description="C2H2-type" evidence="9">
    <location>
        <begin position="203"/>
        <end position="230"/>
    </location>
</feature>
<evidence type="ECO:0000313" key="11">
    <source>
        <dbReference type="Proteomes" id="UP000319731"/>
    </source>
</evidence>
<dbReference type="PROSITE" id="PS50157">
    <property type="entry name" value="ZINC_FINGER_C2H2_2"/>
    <property type="match status" value="2"/>
</dbReference>
<feature type="domain" description="C2H2-type" evidence="9">
    <location>
        <begin position="175"/>
        <end position="202"/>
    </location>
</feature>
<reference evidence="10 11" key="1">
    <citation type="journal article" date="2019" name="Sci. Rep.">
        <title>Comparative genomics of chytrid fungi reveal insights into the obligate biotrophic and pathogenic lifestyle of Synchytrium endobioticum.</title>
        <authorList>
            <person name="van de Vossenberg B.T.L.H."/>
            <person name="Warris S."/>
            <person name="Nguyen H.D.T."/>
            <person name="van Gent-Pelzer M.P.E."/>
            <person name="Joly D.L."/>
            <person name="van de Geest H.C."/>
            <person name="Bonants P.J.M."/>
            <person name="Smith D.S."/>
            <person name="Levesque C.A."/>
            <person name="van der Lee T.A.J."/>
        </authorList>
    </citation>
    <scope>NUCLEOTIDE SEQUENCE [LARGE SCALE GENOMIC DNA]</scope>
    <source>
        <strain evidence="10 11">JEL517</strain>
    </source>
</reference>